<dbReference type="SUPFAM" id="SSF56300">
    <property type="entry name" value="Metallo-dependent phosphatases"/>
    <property type="match status" value="1"/>
</dbReference>
<dbReference type="PANTHER" id="PTHR37031">
    <property type="entry name" value="METALLOPHOSPHATASE BINDING DOMAIN PROTEIN"/>
    <property type="match status" value="1"/>
</dbReference>
<reference evidence="1 2" key="1">
    <citation type="submission" date="2020-11" db="EMBL/GenBank/DDBJ databases">
        <title>Complete genome sequence for Salinimonas sp. strain G2-b.</title>
        <authorList>
            <person name="Park S.-J."/>
        </authorList>
    </citation>
    <scope>NUCLEOTIDE SEQUENCE [LARGE SCALE GENOMIC DNA]</scope>
    <source>
        <strain evidence="1 2">G2-b</strain>
    </source>
</reference>
<dbReference type="AlphaFoldDB" id="A0A7S9E039"/>
<dbReference type="InterPro" id="IPR029052">
    <property type="entry name" value="Metallo-depent_PP-like"/>
</dbReference>
<dbReference type="Gene3D" id="3.60.21.70">
    <property type="entry name" value="PhoD-like phosphatase"/>
    <property type="match status" value="1"/>
</dbReference>
<name>A0A7S9E039_9ALTE</name>
<gene>
    <name evidence="1" type="ORF">IT774_02325</name>
</gene>
<protein>
    <submittedName>
        <fullName evidence="1">Alkaline phosphatase family protein</fullName>
    </submittedName>
</protein>
<evidence type="ECO:0000313" key="2">
    <source>
        <dbReference type="Proteomes" id="UP000595095"/>
    </source>
</evidence>
<dbReference type="Proteomes" id="UP000595095">
    <property type="component" value="Chromosome"/>
</dbReference>
<keyword evidence="2" id="KW-1185">Reference proteome</keyword>
<accession>A0A7S9E039</accession>
<dbReference type="KEGG" id="smaa:IT774_02325"/>
<proteinExistence type="predicted"/>
<dbReference type="EMBL" id="CP064795">
    <property type="protein sequence ID" value="QPG07110.1"/>
    <property type="molecule type" value="Genomic_DNA"/>
</dbReference>
<sequence length="621" mass="70442">MPGVLAGPILRHIDAHTVTVWLVTSCAEPPDITIEQTQPVAIQVHTDTITVGTHAFVHLLQVSPQQPLSPGTVYHYSLAFADAAMQQQWQQTAADLFYADQQTFSFCFQTQLSNVLHGSCRKPHHPVDDALQRVDTCIAEEFSKQQRRPDMLIMSGDQVYTDDVAGPMLQAIQQLSTRLGLFDESLEGAVISNGSELVGHPHNFYEREQILPQTEVNSPLAKLFFSAKEKPIFTSVNAHNHLVSFAEIMAMYLLVWSDTPWQLVSLNAGEVNSQYQAQFKTEQQALEHFVSSLTSVRRAMAHLPVYMIFDDHDVTDDWNLTRGWEEEVYGHPLSRRMVGNALMGYWLCQGWGNQPGVFTDILAQAQSVLTPNGLCHHDDFIDTLLDFEQWHFTLDTNPPVCVLDTRTRRWRSETNPNKPSGLMDWEALCEFQQDIIGKKAVIVVSAAPIYGVKFIETIQKLFTFFGQALTVDAENWMAHRGTAHVMLNIFRHYRTPPEFIILSGDVHYSFVYDVRLRFKRNSPHITQFTCSGLKNTFPDKLLKKLERLNRYLYSPDSVLNVFTRRRNMSVTARPVPKHKAKTLLNQSAVGQLIIDADAEKVVCKALCADQQTIEFPAQQQD</sequence>
<organism evidence="1 2">
    <name type="scientific">Salinimonas marina</name>
    <dbReference type="NCBI Taxonomy" id="2785918"/>
    <lineage>
        <taxon>Bacteria</taxon>
        <taxon>Pseudomonadati</taxon>
        <taxon>Pseudomonadota</taxon>
        <taxon>Gammaproteobacteria</taxon>
        <taxon>Alteromonadales</taxon>
        <taxon>Alteromonadaceae</taxon>
        <taxon>Alteromonas/Salinimonas group</taxon>
        <taxon>Salinimonas</taxon>
    </lineage>
</organism>
<dbReference type="PANTHER" id="PTHR37031:SF2">
    <property type="entry name" value="PHOD-LIKE PHOSPHATASE METALLOPHOSPHATASE DOMAIN-CONTAINING PROTEIN"/>
    <property type="match status" value="1"/>
</dbReference>
<evidence type="ECO:0000313" key="1">
    <source>
        <dbReference type="EMBL" id="QPG07110.1"/>
    </source>
</evidence>
<dbReference type="InterPro" id="IPR038607">
    <property type="entry name" value="PhoD-like_sf"/>
</dbReference>